<dbReference type="VEuPathDB" id="VectorBase:CPIJ017328"/>
<dbReference type="HOGENOM" id="CLU_3208135_0_0_1"/>
<evidence type="ECO:0000313" key="3">
    <source>
        <dbReference type="Proteomes" id="UP000002320"/>
    </source>
</evidence>
<name>B0XCV5_CULQU</name>
<reference evidence="1" key="1">
    <citation type="submission" date="2007-03" db="EMBL/GenBank/DDBJ databases">
        <title>Annotation of Culex pipiens quinquefasciatus.</title>
        <authorList>
            <consortium name="The Broad Institute Genome Sequencing Platform"/>
            <person name="Atkinson P.W."/>
            <person name="Hemingway J."/>
            <person name="Christensen B.M."/>
            <person name="Higgs S."/>
            <person name="Kodira C."/>
            <person name="Hannick L."/>
            <person name="Megy K."/>
            <person name="O'Leary S."/>
            <person name="Pearson M."/>
            <person name="Haas B.J."/>
            <person name="Mauceli E."/>
            <person name="Wortman J.R."/>
            <person name="Lee N.H."/>
            <person name="Guigo R."/>
            <person name="Stanke M."/>
            <person name="Alvarado L."/>
            <person name="Amedeo P."/>
            <person name="Antoine C.H."/>
            <person name="Arensburger P."/>
            <person name="Bidwell S.L."/>
            <person name="Crawford M."/>
            <person name="Camaro F."/>
            <person name="Devon K."/>
            <person name="Engels R."/>
            <person name="Hammond M."/>
            <person name="Howarth C."/>
            <person name="Koehrsen M."/>
            <person name="Lawson D."/>
            <person name="Montgomery P."/>
            <person name="Nene V."/>
            <person name="Nusbaum C."/>
            <person name="Puiu D."/>
            <person name="Romero-Severson J."/>
            <person name="Severson D.W."/>
            <person name="Shumway M."/>
            <person name="Sisk P."/>
            <person name="Stolte C."/>
            <person name="Zeng Q."/>
            <person name="Eisenstadt E."/>
            <person name="Fraser-Liggett C."/>
            <person name="Strausberg R."/>
            <person name="Galagan J."/>
            <person name="Birren B."/>
            <person name="Collins F.H."/>
        </authorList>
    </citation>
    <scope>NUCLEOTIDE SEQUENCE [LARGE SCALE GENOMIC DNA]</scope>
    <source>
        <strain evidence="1">JHB</strain>
    </source>
</reference>
<dbReference type="EMBL" id="DS232721">
    <property type="protein sequence ID" value="EDS45122.1"/>
    <property type="molecule type" value="Genomic_DNA"/>
</dbReference>
<keyword evidence="3" id="KW-1185">Reference proteome</keyword>
<organism>
    <name type="scientific">Culex quinquefasciatus</name>
    <name type="common">Southern house mosquito</name>
    <name type="synonym">Culex pungens</name>
    <dbReference type="NCBI Taxonomy" id="7176"/>
    <lineage>
        <taxon>Eukaryota</taxon>
        <taxon>Metazoa</taxon>
        <taxon>Ecdysozoa</taxon>
        <taxon>Arthropoda</taxon>
        <taxon>Hexapoda</taxon>
        <taxon>Insecta</taxon>
        <taxon>Pterygota</taxon>
        <taxon>Neoptera</taxon>
        <taxon>Endopterygota</taxon>
        <taxon>Diptera</taxon>
        <taxon>Nematocera</taxon>
        <taxon>Culicoidea</taxon>
        <taxon>Culicidae</taxon>
        <taxon>Culicinae</taxon>
        <taxon>Culicini</taxon>
        <taxon>Culex</taxon>
        <taxon>Culex</taxon>
    </lineage>
</organism>
<dbReference type="AlphaFoldDB" id="B0XCV5"/>
<gene>
    <name evidence="2" type="primary">6050969</name>
    <name evidence="1" type="ORF">CpipJ_CPIJ017328</name>
</gene>
<reference evidence="2" key="2">
    <citation type="submission" date="2020-05" db="UniProtKB">
        <authorList>
            <consortium name="EnsemblMetazoa"/>
        </authorList>
    </citation>
    <scope>IDENTIFICATION</scope>
    <source>
        <strain evidence="2">JHB</strain>
    </source>
</reference>
<evidence type="ECO:0000313" key="2">
    <source>
        <dbReference type="EnsemblMetazoa" id="CPIJ017328-PA"/>
    </source>
</evidence>
<sequence length="45" mass="5373">MPNCFHMLPPYYSLLQCFFLSSLFSFAYRGGDVHQLSNRLFFMFV</sequence>
<accession>B0XCV5</accession>
<dbReference type="KEGG" id="cqu:CpipJ_CPIJ017328"/>
<protein>
    <submittedName>
        <fullName evidence="1 2">Uncharacterized protein</fullName>
    </submittedName>
</protein>
<proteinExistence type="predicted"/>
<evidence type="ECO:0000313" key="1">
    <source>
        <dbReference type="EMBL" id="EDS45122.1"/>
    </source>
</evidence>
<dbReference type="EnsemblMetazoa" id="CPIJ017328-RA">
    <property type="protein sequence ID" value="CPIJ017328-PA"/>
    <property type="gene ID" value="CPIJ017328"/>
</dbReference>
<dbReference type="Proteomes" id="UP000002320">
    <property type="component" value="Unassembled WGS sequence"/>
</dbReference>
<dbReference type="InParanoid" id="B0XCV5"/>